<dbReference type="EMBL" id="JASCZI010211860">
    <property type="protein sequence ID" value="MED6197175.1"/>
    <property type="molecule type" value="Genomic_DNA"/>
</dbReference>
<organism evidence="3 4">
    <name type="scientific">Stylosanthes scabra</name>
    <dbReference type="NCBI Taxonomy" id="79078"/>
    <lineage>
        <taxon>Eukaryota</taxon>
        <taxon>Viridiplantae</taxon>
        <taxon>Streptophyta</taxon>
        <taxon>Embryophyta</taxon>
        <taxon>Tracheophyta</taxon>
        <taxon>Spermatophyta</taxon>
        <taxon>Magnoliopsida</taxon>
        <taxon>eudicotyledons</taxon>
        <taxon>Gunneridae</taxon>
        <taxon>Pentapetalae</taxon>
        <taxon>rosids</taxon>
        <taxon>fabids</taxon>
        <taxon>Fabales</taxon>
        <taxon>Fabaceae</taxon>
        <taxon>Papilionoideae</taxon>
        <taxon>50 kb inversion clade</taxon>
        <taxon>dalbergioids sensu lato</taxon>
        <taxon>Dalbergieae</taxon>
        <taxon>Pterocarpus clade</taxon>
        <taxon>Stylosanthes</taxon>
    </lineage>
</organism>
<feature type="compositionally biased region" description="Low complexity" evidence="1">
    <location>
        <begin position="313"/>
        <end position="322"/>
    </location>
</feature>
<feature type="domain" description="Putative plant transposon protein" evidence="2">
    <location>
        <begin position="165"/>
        <end position="266"/>
    </location>
</feature>
<evidence type="ECO:0000313" key="3">
    <source>
        <dbReference type="EMBL" id="MED6197175.1"/>
    </source>
</evidence>
<comment type="caution">
    <text evidence="3">The sequence shown here is derived from an EMBL/GenBank/DDBJ whole genome shotgun (WGS) entry which is preliminary data.</text>
</comment>
<evidence type="ECO:0000313" key="4">
    <source>
        <dbReference type="Proteomes" id="UP001341840"/>
    </source>
</evidence>
<evidence type="ECO:0000259" key="2">
    <source>
        <dbReference type="Pfam" id="PF20167"/>
    </source>
</evidence>
<protein>
    <recommendedName>
        <fullName evidence="2">Putative plant transposon protein domain-containing protein</fullName>
    </recommendedName>
</protein>
<reference evidence="3 4" key="1">
    <citation type="journal article" date="2023" name="Plants (Basel)">
        <title>Bridging the Gap: Combining Genomics and Transcriptomics Approaches to Understand Stylosanthes scabra, an Orphan Legume from the Brazilian Caatinga.</title>
        <authorList>
            <person name="Ferreira-Neto J.R.C."/>
            <person name="da Silva M.D."/>
            <person name="Binneck E."/>
            <person name="de Melo N.F."/>
            <person name="da Silva R.H."/>
            <person name="de Melo A.L.T.M."/>
            <person name="Pandolfi V."/>
            <person name="Bustamante F.O."/>
            <person name="Brasileiro-Vidal A.C."/>
            <person name="Benko-Iseppon A.M."/>
        </authorList>
    </citation>
    <scope>NUCLEOTIDE SEQUENCE [LARGE SCALE GENOMIC DNA]</scope>
    <source>
        <tissue evidence="3">Leaves</tissue>
    </source>
</reference>
<sequence>MAYSRSKDLGLRISQGKRPEFNTRYFKLVANSVTPFLLTTSLSISQLVWIPLQRNSVFKLRNSEPIARAVAGRSSNGAVAGELKICALVYVFDPEIERTLRFARQVRRQIEFENNLRSQTKNLATENLASENNFAYSSDFDFDFDIPFSFDIGTSIMGDVQRVTLKTMGDDGATWPSIPGRISKKILNKDAWMWMKLVVCNLMPTRHETTLGVDHIMINYALMKGMSLSLPEIMVTAMNEDPTKSKKQLLQFPMFITKWAEKAGVPTYPGDEILNIPKAQQFFPYGLWKEERETVANPIPPPMPSLAARTNIPSSSNVSSPEPSKKELMRALRRNERIMHRHVQLLLLIHPDTDISQLERVSSPEVSEH</sequence>
<evidence type="ECO:0000256" key="1">
    <source>
        <dbReference type="SAM" id="MobiDB-lite"/>
    </source>
</evidence>
<name>A0ABU6XGH9_9FABA</name>
<proteinExistence type="predicted"/>
<dbReference type="Pfam" id="PF20167">
    <property type="entry name" value="Transposase_32"/>
    <property type="match status" value="1"/>
</dbReference>
<dbReference type="InterPro" id="IPR046796">
    <property type="entry name" value="Transposase_32_dom"/>
</dbReference>
<dbReference type="Proteomes" id="UP001341840">
    <property type="component" value="Unassembled WGS sequence"/>
</dbReference>
<keyword evidence="4" id="KW-1185">Reference proteome</keyword>
<accession>A0ABU6XGH9</accession>
<feature type="region of interest" description="Disordered" evidence="1">
    <location>
        <begin position="308"/>
        <end position="327"/>
    </location>
</feature>
<gene>
    <name evidence="3" type="ORF">PIB30_054233</name>
</gene>